<reference evidence="3" key="1">
    <citation type="submission" date="2018-02" db="EMBL/GenBank/DDBJ databases">
        <authorList>
            <person name="Clavel T."/>
            <person name="Strowig T."/>
        </authorList>
    </citation>
    <scope>NUCLEOTIDE SEQUENCE [LARGE SCALE GENOMIC DNA]</scope>
    <source>
        <strain evidence="3">DSM 103720</strain>
    </source>
</reference>
<dbReference type="PANTHER" id="PTHR32385:SF15">
    <property type="entry name" value="INOSITOL PHOSPHOCERAMIDE MANNOSYLTRANSFERASE 1"/>
    <property type="match status" value="1"/>
</dbReference>
<dbReference type="InterPro" id="IPR051706">
    <property type="entry name" value="Glycosyltransferase_domain"/>
</dbReference>
<dbReference type="GO" id="GO:0016020">
    <property type="term" value="C:membrane"/>
    <property type="evidence" value="ECO:0007669"/>
    <property type="project" value="GOC"/>
</dbReference>
<dbReference type="InterPro" id="IPR007577">
    <property type="entry name" value="GlycoTrfase_DXD_sugar-bd_CS"/>
</dbReference>
<organism evidence="2 3">
    <name type="scientific">Duncaniella muris</name>
    <dbReference type="NCBI Taxonomy" id="2094150"/>
    <lineage>
        <taxon>Bacteria</taxon>
        <taxon>Pseudomonadati</taxon>
        <taxon>Bacteroidota</taxon>
        <taxon>Bacteroidia</taxon>
        <taxon>Bacteroidales</taxon>
        <taxon>Muribaculaceae</taxon>
        <taxon>Duncaniella</taxon>
    </lineage>
</organism>
<name>A0A2V1IN31_9BACT</name>
<dbReference type="RefSeq" id="WP_107032800.1">
    <property type="nucleotide sequence ID" value="NZ_PUEC01000022.1"/>
</dbReference>
<accession>A0A2V1IN31</accession>
<keyword evidence="3" id="KW-1185">Reference proteome</keyword>
<sequence>MSIPRIIHYCWFGSKPLPPSALRCIDSWRRNFPGWEIRRWDESNFDINAITYTRQAASTGKWAFVSDYARFLILYRHGGIYFDTDVEVIRPMDHITAAGAFMGFEKSHTGIGVASGLGIGAPAGHPFYKKIIDLYSTLTYLDSEGRPLPGTVVAHVTRLFLEAGLREEDRLQTVEGITVYPNEFFNPLDDATGRLRVTPCTCSIHHYDKTWCDNYGPLRTRLTRLLHRLFGVTTFTRLRKLITRN</sequence>
<gene>
    <name evidence="2" type="ORF">C5O23_09975</name>
</gene>
<dbReference type="InterPro" id="IPR029044">
    <property type="entry name" value="Nucleotide-diphossugar_trans"/>
</dbReference>
<dbReference type="Proteomes" id="UP000244905">
    <property type="component" value="Unassembled WGS sequence"/>
</dbReference>
<dbReference type="Gene3D" id="3.90.550.20">
    <property type="match status" value="1"/>
</dbReference>
<comment type="caution">
    <text evidence="2">The sequence shown here is derived from an EMBL/GenBank/DDBJ whole genome shotgun (WGS) entry which is preliminary data.</text>
</comment>
<dbReference type="EMBL" id="PUEC01000022">
    <property type="protein sequence ID" value="PWB01376.1"/>
    <property type="molecule type" value="Genomic_DNA"/>
</dbReference>
<dbReference type="GeneID" id="82526667"/>
<keyword evidence="1 2" id="KW-0808">Transferase</keyword>
<evidence type="ECO:0000256" key="1">
    <source>
        <dbReference type="ARBA" id="ARBA00022679"/>
    </source>
</evidence>
<dbReference type="PANTHER" id="PTHR32385">
    <property type="entry name" value="MANNOSYL PHOSPHORYLINOSITOL CERAMIDE SYNTHASE"/>
    <property type="match status" value="1"/>
</dbReference>
<dbReference type="AlphaFoldDB" id="A0A2V1IN31"/>
<proteinExistence type="predicted"/>
<evidence type="ECO:0000313" key="3">
    <source>
        <dbReference type="Proteomes" id="UP000244905"/>
    </source>
</evidence>
<dbReference type="GO" id="GO:0051999">
    <property type="term" value="P:mannosyl-inositol phosphorylceramide biosynthetic process"/>
    <property type="evidence" value="ECO:0007669"/>
    <property type="project" value="TreeGrafter"/>
</dbReference>
<dbReference type="SUPFAM" id="SSF53448">
    <property type="entry name" value="Nucleotide-diphospho-sugar transferases"/>
    <property type="match status" value="1"/>
</dbReference>
<protein>
    <submittedName>
        <fullName evidence="2">Glycosyl transferase</fullName>
    </submittedName>
</protein>
<dbReference type="Pfam" id="PF04488">
    <property type="entry name" value="Gly_transf_sug"/>
    <property type="match status" value="1"/>
</dbReference>
<evidence type="ECO:0000313" key="2">
    <source>
        <dbReference type="EMBL" id="PWB01376.1"/>
    </source>
</evidence>
<dbReference type="GO" id="GO:0000030">
    <property type="term" value="F:mannosyltransferase activity"/>
    <property type="evidence" value="ECO:0007669"/>
    <property type="project" value="TreeGrafter"/>
</dbReference>